<keyword evidence="2" id="KW-1185">Reference proteome</keyword>
<dbReference type="InterPro" id="IPR036182">
    <property type="entry name" value="PCuAC_sf"/>
</dbReference>
<dbReference type="Proteomes" id="UP000219167">
    <property type="component" value="Unassembled WGS sequence"/>
</dbReference>
<gene>
    <name evidence="1" type="ORF">SAMN05892877_113141</name>
</gene>
<dbReference type="PANTHER" id="PTHR36302">
    <property type="entry name" value="BLR7088 PROTEIN"/>
    <property type="match status" value="1"/>
</dbReference>
<dbReference type="RefSeq" id="WP_245423587.1">
    <property type="nucleotide sequence ID" value="NZ_OBQD01000013.1"/>
</dbReference>
<organism evidence="1 2">
    <name type="scientific">Rhizobium subbaraonis</name>
    <dbReference type="NCBI Taxonomy" id="908946"/>
    <lineage>
        <taxon>Bacteria</taxon>
        <taxon>Pseudomonadati</taxon>
        <taxon>Pseudomonadota</taxon>
        <taxon>Alphaproteobacteria</taxon>
        <taxon>Hyphomicrobiales</taxon>
        <taxon>Rhizobiaceae</taxon>
        <taxon>Rhizobium/Agrobacterium group</taxon>
        <taxon>Rhizobium</taxon>
    </lineage>
</organism>
<dbReference type="EMBL" id="OBQD01000013">
    <property type="protein sequence ID" value="SOC44880.1"/>
    <property type="molecule type" value="Genomic_DNA"/>
</dbReference>
<name>A0A285USR0_9HYPH</name>
<dbReference type="Gene3D" id="2.60.40.1890">
    <property type="entry name" value="PCu(A)C copper chaperone"/>
    <property type="match status" value="1"/>
</dbReference>
<evidence type="ECO:0008006" key="3">
    <source>
        <dbReference type="Google" id="ProtNLM"/>
    </source>
</evidence>
<sequence>MATEQATRINYRIGGMDGASCVSRIVNALTRNLIASLLFLLPVTALAHEFKAESLLIDHPKVIETPPGAKVAAGYLTVVNQGQADDRLVAIESAGIPRIEMHASKIIDGIASMKPMEGGLPLPAGKTVGLGEDGTHAMFMDLTKQLKEGEKIEAVLVFEKAGRVPVVFNVEKRSAQKNERHDHQQ</sequence>
<dbReference type="Pfam" id="PF04314">
    <property type="entry name" value="PCuAC"/>
    <property type="match status" value="1"/>
</dbReference>
<dbReference type="InterPro" id="IPR058248">
    <property type="entry name" value="Lxx211020-like"/>
</dbReference>
<proteinExistence type="predicted"/>
<accession>A0A285USR0</accession>
<dbReference type="SUPFAM" id="SSF110087">
    <property type="entry name" value="DR1885-like metal-binding protein"/>
    <property type="match status" value="1"/>
</dbReference>
<evidence type="ECO:0000313" key="1">
    <source>
        <dbReference type="EMBL" id="SOC44880.1"/>
    </source>
</evidence>
<protein>
    <recommendedName>
        <fullName evidence="3">Copper(I)-binding protein</fullName>
    </recommendedName>
</protein>
<dbReference type="AlphaFoldDB" id="A0A285USR0"/>
<evidence type="ECO:0000313" key="2">
    <source>
        <dbReference type="Proteomes" id="UP000219167"/>
    </source>
</evidence>
<dbReference type="InterPro" id="IPR007410">
    <property type="entry name" value="LpqE-like"/>
</dbReference>
<reference evidence="1 2" key="1">
    <citation type="submission" date="2017-08" db="EMBL/GenBank/DDBJ databases">
        <authorList>
            <person name="de Groot N.N."/>
        </authorList>
    </citation>
    <scope>NUCLEOTIDE SEQUENCE [LARGE SCALE GENOMIC DNA]</scope>
    <source>
        <strain evidence="1 2">JC85</strain>
    </source>
</reference>
<dbReference type="PANTHER" id="PTHR36302:SF1">
    <property type="entry name" value="COPPER CHAPERONE PCU(A)C"/>
    <property type="match status" value="1"/>
</dbReference>